<keyword evidence="8" id="KW-1185">Reference proteome</keyword>
<protein>
    <recommendedName>
        <fullName evidence="6">TAFII55 protein conserved region domain-containing protein</fullName>
    </recommendedName>
</protein>
<feature type="domain" description="TAFII55 protein conserved region" evidence="6">
    <location>
        <begin position="100"/>
        <end position="258"/>
    </location>
</feature>
<proteinExistence type="inferred from homology"/>
<dbReference type="InterPro" id="IPR006751">
    <property type="entry name" value="TAFII55_prot_cons_reg"/>
</dbReference>
<keyword evidence="4" id="KW-0804">Transcription</keyword>
<evidence type="ECO:0000256" key="4">
    <source>
        <dbReference type="ARBA" id="ARBA00023163"/>
    </source>
</evidence>
<evidence type="ECO:0000256" key="5">
    <source>
        <dbReference type="ARBA" id="ARBA00023242"/>
    </source>
</evidence>
<dbReference type="Proteomes" id="UP001552299">
    <property type="component" value="Unassembled WGS sequence"/>
</dbReference>
<dbReference type="GO" id="GO:0005634">
    <property type="term" value="C:nucleus"/>
    <property type="evidence" value="ECO:0007669"/>
    <property type="project" value="UniProtKB-SubCell"/>
</dbReference>
<evidence type="ECO:0000256" key="3">
    <source>
        <dbReference type="ARBA" id="ARBA00023015"/>
    </source>
</evidence>
<evidence type="ECO:0000256" key="1">
    <source>
        <dbReference type="ARBA" id="ARBA00004123"/>
    </source>
</evidence>
<dbReference type="PANTHER" id="PTHR12228:SF0">
    <property type="entry name" value="TATA-BOX BINDING PROTEIN ASSOCIATED FACTOR 7"/>
    <property type="match status" value="1"/>
</dbReference>
<keyword evidence="5" id="KW-0539">Nucleus</keyword>
<gene>
    <name evidence="7" type="ORF">M5K25_014014</name>
</gene>
<evidence type="ECO:0000256" key="2">
    <source>
        <dbReference type="ARBA" id="ARBA00009368"/>
    </source>
</evidence>
<evidence type="ECO:0000259" key="6">
    <source>
        <dbReference type="SMART" id="SM01370"/>
    </source>
</evidence>
<dbReference type="InterPro" id="IPR037817">
    <property type="entry name" value="TAF7"/>
</dbReference>
<comment type="caution">
    <text evidence="7">The sequence shown here is derived from an EMBL/GenBank/DDBJ whole genome shotgun (WGS) entry which is preliminary data.</text>
</comment>
<dbReference type="CDD" id="cd08047">
    <property type="entry name" value="TAF7"/>
    <property type="match status" value="1"/>
</dbReference>
<comment type="similarity">
    <text evidence="2">Belongs to the TAF7 family.</text>
</comment>
<evidence type="ECO:0000313" key="7">
    <source>
        <dbReference type="EMBL" id="KAL0916494.1"/>
    </source>
</evidence>
<dbReference type="SMART" id="SM01370">
    <property type="entry name" value="TAFII55_N"/>
    <property type="match status" value="1"/>
</dbReference>
<dbReference type="AlphaFoldDB" id="A0ABD0UV50"/>
<accession>A0ABD0UV50</accession>
<dbReference type="Pfam" id="PF04658">
    <property type="entry name" value="TAFII55_N"/>
    <property type="match status" value="1"/>
</dbReference>
<evidence type="ECO:0000313" key="8">
    <source>
        <dbReference type="Proteomes" id="UP001552299"/>
    </source>
</evidence>
<comment type="subcellular location">
    <subcellularLocation>
        <location evidence="1">Nucleus</location>
    </subcellularLocation>
</comment>
<dbReference type="EMBL" id="JANQDX010000011">
    <property type="protein sequence ID" value="KAL0916494.1"/>
    <property type="molecule type" value="Genomic_DNA"/>
</dbReference>
<organism evidence="7 8">
    <name type="scientific">Dendrobium thyrsiflorum</name>
    <name type="common">Pinecone-like raceme dendrobium</name>
    <name type="synonym">Orchid</name>
    <dbReference type="NCBI Taxonomy" id="117978"/>
    <lineage>
        <taxon>Eukaryota</taxon>
        <taxon>Viridiplantae</taxon>
        <taxon>Streptophyta</taxon>
        <taxon>Embryophyta</taxon>
        <taxon>Tracheophyta</taxon>
        <taxon>Spermatophyta</taxon>
        <taxon>Magnoliopsida</taxon>
        <taxon>Liliopsida</taxon>
        <taxon>Asparagales</taxon>
        <taxon>Orchidaceae</taxon>
        <taxon>Epidendroideae</taxon>
        <taxon>Malaxideae</taxon>
        <taxon>Dendrobiinae</taxon>
        <taxon>Dendrobium</taxon>
    </lineage>
</organism>
<reference evidence="7 8" key="1">
    <citation type="journal article" date="2024" name="Plant Biotechnol. J.">
        <title>Dendrobium thyrsiflorum genome and its molecular insights into genes involved in important horticultural traits.</title>
        <authorList>
            <person name="Chen B."/>
            <person name="Wang J.Y."/>
            <person name="Zheng P.J."/>
            <person name="Li K.L."/>
            <person name="Liang Y.M."/>
            <person name="Chen X.F."/>
            <person name="Zhang C."/>
            <person name="Zhao X."/>
            <person name="He X."/>
            <person name="Zhang G.Q."/>
            <person name="Liu Z.J."/>
            <person name="Xu Q."/>
        </authorList>
    </citation>
    <scope>NUCLEOTIDE SEQUENCE [LARGE SCALE GENOMIC DNA]</scope>
    <source>
        <strain evidence="7">GZMU011</strain>
    </source>
</reference>
<sequence>MQTIERMREGMQASERVLLLLVRQPDDSSLTSSLISSKYSQATSKRLCMVDLEFDHGFAFDDQGRTDILHSPFFDVQFSEDDVTIEDYIDRILYQLTLTIEEHILAGHWNIVSRPTNPPSPTPSTTNSALKATCLLVASLKTRNEGLLPWIGDLEDDGRTGTFAIGNETFPASLLDLPGVVESYKTYDDTVLIKTADIGQIIMVREEGEPSPEGIEYRHGLTPPMRDARRRRFRREPDLNPELVQRVEKDLLNIMSVPFIIILHLLNSWAQDHKQMMQMLSAGNQLRSAGITQSAVRRARRGAGSLAHEHGVRSRQARVGPQSARFALAEARAGRAGMCGSAGREAGREVQGIDDSRFHRHNVFFFRLRYHLRSHSEFLGMLWIQ</sequence>
<keyword evidence="3" id="KW-0805">Transcription regulation</keyword>
<dbReference type="PANTHER" id="PTHR12228">
    <property type="entry name" value="TRANSCRIPTION INITIATION FACTOR TFIID 55 KD SUBUNIT-RELATED"/>
    <property type="match status" value="1"/>
</dbReference>
<name>A0ABD0UV50_DENTH</name>